<organism evidence="3 4">
    <name type="scientific">Ceraceosorus bombacis</name>
    <dbReference type="NCBI Taxonomy" id="401625"/>
    <lineage>
        <taxon>Eukaryota</taxon>
        <taxon>Fungi</taxon>
        <taxon>Dikarya</taxon>
        <taxon>Basidiomycota</taxon>
        <taxon>Ustilaginomycotina</taxon>
        <taxon>Exobasidiomycetes</taxon>
        <taxon>Ceraceosorales</taxon>
        <taxon>Ceraceosoraceae</taxon>
        <taxon>Ceraceosorus</taxon>
    </lineage>
</organism>
<feature type="chain" id="PRO_5006059725" evidence="2">
    <location>
        <begin position="24"/>
        <end position="406"/>
    </location>
</feature>
<evidence type="ECO:0000256" key="1">
    <source>
        <dbReference type="SAM" id="MobiDB-lite"/>
    </source>
</evidence>
<feature type="compositionally biased region" description="Basic and acidic residues" evidence="1">
    <location>
        <begin position="278"/>
        <end position="294"/>
    </location>
</feature>
<dbReference type="OrthoDB" id="10393315at2759"/>
<dbReference type="EMBL" id="CCYA01000270">
    <property type="protein sequence ID" value="CEH18137.1"/>
    <property type="molecule type" value="Genomic_DNA"/>
</dbReference>
<reference evidence="3 4" key="1">
    <citation type="submission" date="2014-09" db="EMBL/GenBank/DDBJ databases">
        <authorList>
            <person name="Magalhaes I.L.F."/>
            <person name="Oliveira U."/>
            <person name="Santos F.R."/>
            <person name="Vidigal T.H.D.A."/>
            <person name="Brescovit A.D."/>
            <person name="Santos A.J."/>
        </authorList>
    </citation>
    <scope>NUCLEOTIDE SEQUENCE [LARGE SCALE GENOMIC DNA]</scope>
</reference>
<evidence type="ECO:0000256" key="2">
    <source>
        <dbReference type="SAM" id="SignalP"/>
    </source>
</evidence>
<sequence length="406" mass="43567">MKGTNFVTLLAFVLAAVASQSSALPASITSEATQGAILNARLALPLEGKALSSIAEHKVLPDIAANTVKKPGLVKKTWGSMRKHPYRTAAVLTGLGTGAATIAGVAQYQHMHDQELKKLKRPYQDDIDAYMKEVAQNPARRSIENLAASESQAVEIAARGLPQPASTAFTDGVQSVFRRYGVKTAGRLSAPPEALFERRKAEDLLPRQVELTSVGKKAEKIIHLGSPGGVKPTKLRRVRSFTKTYVRKHPVTTSVLPRDEASASLLTRDDQAEEQNVESEHGSHLHERSVSSAELERRAGAGLLKSLGKIFTKKKAGPATKVLATGLVAGGTIGGTYMLAHGLTHHVAKNDAKMDFITKPQAYKWGDQKITEDPQAYVFPTGPTNPQTIEIPITLTPVGEADKGAK</sequence>
<keyword evidence="2" id="KW-0732">Signal</keyword>
<feature type="signal peptide" evidence="2">
    <location>
        <begin position="1"/>
        <end position="23"/>
    </location>
</feature>
<evidence type="ECO:0000313" key="3">
    <source>
        <dbReference type="EMBL" id="CEH18137.1"/>
    </source>
</evidence>
<dbReference type="Proteomes" id="UP000054845">
    <property type="component" value="Unassembled WGS sequence"/>
</dbReference>
<protein>
    <submittedName>
        <fullName evidence="3">Uncharacterized protein</fullName>
    </submittedName>
</protein>
<keyword evidence="4" id="KW-1185">Reference proteome</keyword>
<evidence type="ECO:0000313" key="4">
    <source>
        <dbReference type="Proteomes" id="UP000054845"/>
    </source>
</evidence>
<name>A0A0P1BP29_9BASI</name>
<feature type="region of interest" description="Disordered" evidence="1">
    <location>
        <begin position="268"/>
        <end position="294"/>
    </location>
</feature>
<proteinExistence type="predicted"/>
<dbReference type="AlphaFoldDB" id="A0A0P1BP29"/>
<accession>A0A0P1BP29</accession>